<protein>
    <submittedName>
        <fullName evidence="1">Uncharacterized protein</fullName>
    </submittedName>
</protein>
<accession>A0ACC2JUU4</accession>
<organism evidence="1 2">
    <name type="scientific">Lasiodiplodia mahajangana</name>
    <dbReference type="NCBI Taxonomy" id="1108764"/>
    <lineage>
        <taxon>Eukaryota</taxon>
        <taxon>Fungi</taxon>
        <taxon>Dikarya</taxon>
        <taxon>Ascomycota</taxon>
        <taxon>Pezizomycotina</taxon>
        <taxon>Dothideomycetes</taxon>
        <taxon>Dothideomycetes incertae sedis</taxon>
        <taxon>Botryosphaeriales</taxon>
        <taxon>Botryosphaeriaceae</taxon>
        <taxon>Lasiodiplodia</taxon>
    </lineage>
</organism>
<keyword evidence="2" id="KW-1185">Reference proteome</keyword>
<dbReference type="EMBL" id="JAPUUL010000360">
    <property type="protein sequence ID" value="KAJ8131094.1"/>
    <property type="molecule type" value="Genomic_DNA"/>
</dbReference>
<gene>
    <name evidence="1" type="ORF">O1611_g2531</name>
</gene>
<reference evidence="1" key="1">
    <citation type="submission" date="2022-12" db="EMBL/GenBank/DDBJ databases">
        <title>Genome Sequence of Lasiodiplodia mahajangana.</title>
        <authorList>
            <person name="Buettner E."/>
        </authorList>
    </citation>
    <scope>NUCLEOTIDE SEQUENCE</scope>
    <source>
        <strain evidence="1">VT137</strain>
    </source>
</reference>
<comment type="caution">
    <text evidence="1">The sequence shown here is derived from an EMBL/GenBank/DDBJ whole genome shotgun (WGS) entry which is preliminary data.</text>
</comment>
<evidence type="ECO:0000313" key="1">
    <source>
        <dbReference type="EMBL" id="KAJ8131094.1"/>
    </source>
</evidence>
<sequence>MEEPLPEEVQKQPWKYVGYRRYAEFISSDSDLLIFRRFGALHARVGLLLQDKISLLEQNLVDLDEQYSRKDADPINNGTLRDDMEEREALLNDIVYHLGKYSKCPSVSICIRSRLIISLDKFLIQQSQLREYIRAPCRDIKNLQTWHANHQNMAINEDEHRYLEQNQDLIRLRSHGKTPLRNWIDSSLALRTLGIWKKHSRSIPKYEMENISYYSNTTIDAFASAIIVFVGASLLVTPIWILQAIERLQSKLAVITAFILVFLLILSSAMASKPLEALGVTAAYAAVLMVFIQVSL</sequence>
<name>A0ACC2JUU4_9PEZI</name>
<proteinExistence type="predicted"/>
<evidence type="ECO:0000313" key="2">
    <source>
        <dbReference type="Proteomes" id="UP001153332"/>
    </source>
</evidence>
<dbReference type="Proteomes" id="UP001153332">
    <property type="component" value="Unassembled WGS sequence"/>
</dbReference>